<gene>
    <name evidence="1" type="ORF">AaeL_AAEL009586</name>
</gene>
<accession>Q16VF1</accession>
<sequence length="155" mass="17125">MSRFPDGKPKDIVQSSQINPSSIRSSRSTIVFSPGTSSAFRVINPVNFNGISLRDAACLSVPLAYSGEKSPSTRKDFRFVESKSVSLQTWLTVRQQMTLRMRSAVGVTRHRFQTTNARCKRLEVSNPSARSEAVDEASSILSTCLLCVLLRKLAI</sequence>
<organism evidence="1 2">
    <name type="scientific">Aedes aegypti</name>
    <name type="common">Yellowfever mosquito</name>
    <name type="synonym">Culex aegypti</name>
    <dbReference type="NCBI Taxonomy" id="7159"/>
    <lineage>
        <taxon>Eukaryota</taxon>
        <taxon>Metazoa</taxon>
        <taxon>Ecdysozoa</taxon>
        <taxon>Arthropoda</taxon>
        <taxon>Hexapoda</taxon>
        <taxon>Insecta</taxon>
        <taxon>Pterygota</taxon>
        <taxon>Neoptera</taxon>
        <taxon>Endopterygota</taxon>
        <taxon>Diptera</taxon>
        <taxon>Nematocera</taxon>
        <taxon>Culicoidea</taxon>
        <taxon>Culicidae</taxon>
        <taxon>Culicinae</taxon>
        <taxon>Aedini</taxon>
        <taxon>Aedes</taxon>
        <taxon>Stegomyia</taxon>
    </lineage>
</organism>
<dbReference type="AlphaFoldDB" id="Q16VF1"/>
<protein>
    <submittedName>
        <fullName evidence="1">AAEL009586-PA</fullName>
    </submittedName>
</protein>
<reference evidence="1" key="2">
    <citation type="journal article" date="2007" name="Science">
        <title>Genome sequence of Aedes aegypti, a major arbovirus vector.</title>
        <authorList>
            <person name="Nene V."/>
            <person name="Wortman J.R."/>
            <person name="Lawson D."/>
            <person name="Haas B."/>
            <person name="Kodira C."/>
            <person name="Tu Z.J."/>
            <person name="Loftus B."/>
            <person name="Xi Z."/>
            <person name="Megy K."/>
            <person name="Grabherr M."/>
            <person name="Ren Q."/>
            <person name="Zdobnov E.M."/>
            <person name="Lobo N.F."/>
            <person name="Campbell K.S."/>
            <person name="Brown S.E."/>
            <person name="Bonaldo M.F."/>
            <person name="Zhu J."/>
            <person name="Sinkins S.P."/>
            <person name="Hogenkamp D.G."/>
            <person name="Amedeo P."/>
            <person name="Arensburger P."/>
            <person name="Atkinson P.W."/>
            <person name="Bidwell S."/>
            <person name="Biedler J."/>
            <person name="Birney E."/>
            <person name="Bruggner R.V."/>
            <person name="Costas J."/>
            <person name="Coy M.R."/>
            <person name="Crabtree J."/>
            <person name="Crawford M."/>
            <person name="Debruyn B."/>
            <person name="Decaprio D."/>
            <person name="Eiglmeier K."/>
            <person name="Eisenstadt E."/>
            <person name="El-Dorry H."/>
            <person name="Gelbart W.M."/>
            <person name="Gomes S.L."/>
            <person name="Hammond M."/>
            <person name="Hannick L.I."/>
            <person name="Hogan J.R."/>
            <person name="Holmes M.H."/>
            <person name="Jaffe D."/>
            <person name="Johnston J.S."/>
            <person name="Kennedy R.C."/>
            <person name="Koo H."/>
            <person name="Kravitz S."/>
            <person name="Kriventseva E.V."/>
            <person name="Kulp D."/>
            <person name="Labutti K."/>
            <person name="Lee E."/>
            <person name="Li S."/>
            <person name="Lovin D.D."/>
            <person name="Mao C."/>
            <person name="Mauceli E."/>
            <person name="Menck C.F."/>
            <person name="Miller J.R."/>
            <person name="Montgomery P."/>
            <person name="Mori A."/>
            <person name="Nascimento A.L."/>
            <person name="Naveira H.F."/>
            <person name="Nusbaum C."/>
            <person name="O'leary S."/>
            <person name="Orvis J."/>
            <person name="Pertea M."/>
            <person name="Quesneville H."/>
            <person name="Reidenbach K.R."/>
            <person name="Rogers Y.H."/>
            <person name="Roth C.W."/>
            <person name="Schneider J.R."/>
            <person name="Schatz M."/>
            <person name="Shumway M."/>
            <person name="Stanke M."/>
            <person name="Stinson E.O."/>
            <person name="Tubio J.M."/>
            <person name="Vanzee J.P."/>
            <person name="Verjovski-Almeida S."/>
            <person name="Werner D."/>
            <person name="White O."/>
            <person name="Wyder S."/>
            <person name="Zeng Q."/>
            <person name="Zhao Q."/>
            <person name="Zhao Y."/>
            <person name="Hill C.A."/>
            <person name="Raikhel A.S."/>
            <person name="Soares M.B."/>
            <person name="Knudson D.L."/>
            <person name="Lee N.H."/>
            <person name="Galagan J."/>
            <person name="Salzberg S.L."/>
            <person name="Paulsen I.T."/>
            <person name="Dimopoulos G."/>
            <person name="Collins F.H."/>
            <person name="Birren B."/>
            <person name="Fraser-Liggett C.M."/>
            <person name="Severson D.W."/>
        </authorList>
    </citation>
    <scope>NUCLEOTIDE SEQUENCE [LARGE SCALE GENOMIC DNA]</scope>
    <source>
        <strain evidence="1">Liverpool</strain>
    </source>
</reference>
<reference evidence="1" key="3">
    <citation type="submission" date="2012-09" db="EMBL/GenBank/DDBJ databases">
        <authorList>
            <consortium name="VectorBase"/>
        </authorList>
    </citation>
    <scope>NUCLEOTIDE SEQUENCE</scope>
    <source>
        <strain evidence="1">Liverpool</strain>
    </source>
</reference>
<dbReference type="HOGENOM" id="CLU_1696951_0_0_1"/>
<evidence type="ECO:0000313" key="2">
    <source>
        <dbReference type="Proteomes" id="UP000682892"/>
    </source>
</evidence>
<reference evidence="1" key="1">
    <citation type="submission" date="2005-10" db="EMBL/GenBank/DDBJ databases">
        <authorList>
            <person name="Loftus B.J."/>
            <person name="Nene V.M."/>
            <person name="Hannick L.I."/>
            <person name="Bidwell S."/>
            <person name="Haas B."/>
            <person name="Amedeo P."/>
            <person name="Orvis J."/>
            <person name="Wortman J.R."/>
            <person name="White O.R."/>
            <person name="Salzberg S."/>
            <person name="Shumway M."/>
            <person name="Koo H."/>
            <person name="Zhao Y."/>
            <person name="Holmes M."/>
            <person name="Miller J."/>
            <person name="Schatz M."/>
            <person name="Pop M."/>
            <person name="Pai G."/>
            <person name="Utterback T."/>
            <person name="Rogers Y.-H."/>
            <person name="Kravitz S."/>
            <person name="Fraser C.M."/>
        </authorList>
    </citation>
    <scope>NUCLEOTIDE SEQUENCE</scope>
    <source>
        <strain evidence="1">Liverpool</strain>
    </source>
</reference>
<dbReference type="EMBL" id="CH477595">
    <property type="protein sequence ID" value="EAT38535.1"/>
    <property type="molecule type" value="Genomic_DNA"/>
</dbReference>
<proteinExistence type="predicted"/>
<evidence type="ECO:0000313" key="1">
    <source>
        <dbReference type="EMBL" id="EAT38535.1"/>
    </source>
</evidence>
<dbReference type="PaxDb" id="7159-AAEL009586-PA"/>
<dbReference type="Proteomes" id="UP000682892">
    <property type="component" value="Unassembled WGS sequence"/>
</dbReference>
<name>Q16VF1_AEDAE</name>